<protein>
    <recommendedName>
        <fullName evidence="3">TraB family protein</fullName>
    </recommendedName>
</protein>
<evidence type="ECO:0000313" key="1">
    <source>
        <dbReference type="EMBL" id="MBW7467297.1"/>
    </source>
</evidence>
<accession>A0ABS7CTX4</accession>
<reference evidence="1 2" key="1">
    <citation type="journal article" date="2016" name="Int. J. Syst. Evol. Microbiol.">
        <title>Pontibacter aydingkolensis sp. nov., isolated from soil of a salt lake.</title>
        <authorList>
            <person name="Osman G."/>
            <person name="Zhang T."/>
            <person name="Lou K."/>
            <person name="Gao Y."/>
            <person name="Chang W."/>
            <person name="Lin Q."/>
            <person name="Yang H.M."/>
            <person name="Huo X.D."/>
            <person name="Wang N."/>
        </authorList>
    </citation>
    <scope>NUCLEOTIDE SEQUENCE [LARGE SCALE GENOMIC DNA]</scope>
    <source>
        <strain evidence="1 2">KACC 19255</strain>
    </source>
</reference>
<gene>
    <name evidence="1" type="ORF">K0O23_09465</name>
</gene>
<keyword evidence="2" id="KW-1185">Reference proteome</keyword>
<organism evidence="1 2">
    <name type="scientific">Pontibacter aydingkolensis</name>
    <dbReference type="NCBI Taxonomy" id="1911536"/>
    <lineage>
        <taxon>Bacteria</taxon>
        <taxon>Pseudomonadati</taxon>
        <taxon>Bacteroidota</taxon>
        <taxon>Cytophagia</taxon>
        <taxon>Cytophagales</taxon>
        <taxon>Hymenobacteraceae</taxon>
        <taxon>Pontibacter</taxon>
    </lineage>
</organism>
<evidence type="ECO:0008006" key="3">
    <source>
        <dbReference type="Google" id="ProtNLM"/>
    </source>
</evidence>
<dbReference type="InterPro" id="IPR043749">
    <property type="entry name" value="DUF5694"/>
</dbReference>
<proteinExistence type="predicted"/>
<comment type="caution">
    <text evidence="1">The sequence shown here is derived from an EMBL/GenBank/DDBJ whole genome shotgun (WGS) entry which is preliminary data.</text>
</comment>
<dbReference type="EMBL" id="JAHYXK010000006">
    <property type="protein sequence ID" value="MBW7467297.1"/>
    <property type="molecule type" value="Genomic_DNA"/>
</dbReference>
<dbReference type="Proteomes" id="UP000813018">
    <property type="component" value="Unassembled WGS sequence"/>
</dbReference>
<sequence>MKTTTTLQAIAAKLFILVAFILCMGGNLSAQNQIEIVIVASSHQNPGPAENYRYIVDKLKSYNPDMVFSEFLSPEELKQAISQNYYGAKADVKKRNFLLSKNTKTPANLSKEIAKAYASLNKFAYYHKTRMELARNLFLNYDKANAEYQFYVLEQHMQQKFGKSEQALFNKMFGGADSLRKVGLIRKNSEYQKIYFPLINELGHAKIYAADCQKYDGNWNKAWAKSDSLIKVMYAEAKSDTSSAAAQAVKAIQNYYKWAEQKSKEIDTETYGFMSTDLYAEYSDVVNFYGGTKFYDLPGYPKEAVQEMLYWWQKRNEGICENIIRQAQDKGAAKVVMAVGAAHRKGMEDIFAKMPNVKVVNYNDLP</sequence>
<name>A0ABS7CTX4_9BACT</name>
<dbReference type="RefSeq" id="WP_219877180.1">
    <property type="nucleotide sequence ID" value="NZ_JAHYXK010000006.1"/>
</dbReference>
<dbReference type="Pfam" id="PF18950">
    <property type="entry name" value="DUF5694"/>
    <property type="match status" value="1"/>
</dbReference>
<evidence type="ECO:0000313" key="2">
    <source>
        <dbReference type="Proteomes" id="UP000813018"/>
    </source>
</evidence>